<dbReference type="Pfam" id="PF02775">
    <property type="entry name" value="TPP_enzyme_C"/>
    <property type="match status" value="1"/>
</dbReference>
<dbReference type="Gene3D" id="3.40.50.970">
    <property type="match status" value="2"/>
</dbReference>
<keyword evidence="2" id="KW-0786">Thiamine pyrophosphate</keyword>
<gene>
    <name evidence="6" type="ORF">RsY01_458</name>
</gene>
<evidence type="ECO:0000259" key="5">
    <source>
        <dbReference type="Pfam" id="PF02776"/>
    </source>
</evidence>
<dbReference type="RefSeq" id="WP_094783940.1">
    <property type="nucleotide sequence ID" value="NZ_BEDT01000001.1"/>
</dbReference>
<evidence type="ECO:0000313" key="7">
    <source>
        <dbReference type="Proteomes" id="UP000218689"/>
    </source>
</evidence>
<evidence type="ECO:0000259" key="4">
    <source>
        <dbReference type="Pfam" id="PF02775"/>
    </source>
</evidence>
<name>A0A224WX48_9LACT</name>
<dbReference type="PANTHER" id="PTHR42818">
    <property type="entry name" value="SULFOPYRUVATE DECARBOXYLASE SUBUNIT ALPHA"/>
    <property type="match status" value="1"/>
</dbReference>
<keyword evidence="1" id="KW-0210">Decarboxylase</keyword>
<dbReference type="CDD" id="cd07035">
    <property type="entry name" value="TPP_PYR_POX_like"/>
    <property type="match status" value="1"/>
</dbReference>
<feature type="domain" description="Thiamine pyrophosphate enzyme TPP-binding" evidence="4">
    <location>
        <begin position="212"/>
        <end position="299"/>
    </location>
</feature>
<dbReference type="InterPro" id="IPR051818">
    <property type="entry name" value="TPP_dependent_decarboxylase"/>
</dbReference>
<dbReference type="GO" id="GO:0016831">
    <property type="term" value="F:carboxy-lyase activity"/>
    <property type="evidence" value="ECO:0007669"/>
    <property type="project" value="UniProtKB-KW"/>
</dbReference>
<evidence type="ECO:0008006" key="8">
    <source>
        <dbReference type="Google" id="ProtNLM"/>
    </source>
</evidence>
<dbReference type="GO" id="GO:0030976">
    <property type="term" value="F:thiamine pyrophosphate binding"/>
    <property type="evidence" value="ECO:0007669"/>
    <property type="project" value="InterPro"/>
</dbReference>
<accession>A0A224WX48</accession>
<dbReference type="SUPFAM" id="SSF52518">
    <property type="entry name" value="Thiamin diphosphate-binding fold (THDP-binding)"/>
    <property type="match status" value="2"/>
</dbReference>
<dbReference type="InterPro" id="IPR011766">
    <property type="entry name" value="TPP_enzyme_TPP-bd"/>
</dbReference>
<protein>
    <recommendedName>
        <fullName evidence="8">Phosphonopyruvate decarboxylase</fullName>
    </recommendedName>
</protein>
<dbReference type="AlphaFoldDB" id="A0A224WX48"/>
<evidence type="ECO:0000256" key="2">
    <source>
        <dbReference type="ARBA" id="ARBA00023052"/>
    </source>
</evidence>
<dbReference type="Pfam" id="PF02776">
    <property type="entry name" value="TPP_enzyme_N"/>
    <property type="match status" value="1"/>
</dbReference>
<reference evidence="7" key="1">
    <citation type="submission" date="2017-08" db="EMBL/GenBank/DDBJ databases">
        <title>Draft genome sequence of Lactococcus sp. strain Rs-Y01, isolated from the gut of the lower termite Reticulitermes speratus.</title>
        <authorList>
            <person name="Ohkuma M."/>
            <person name="Yuki M."/>
        </authorList>
    </citation>
    <scope>NUCLEOTIDE SEQUENCE [LARGE SCALE GENOMIC DNA]</scope>
    <source>
        <strain evidence="7">Rs-Y01</strain>
    </source>
</reference>
<dbReference type="InterPro" id="IPR029061">
    <property type="entry name" value="THDP-binding"/>
</dbReference>
<evidence type="ECO:0000256" key="1">
    <source>
        <dbReference type="ARBA" id="ARBA00022793"/>
    </source>
</evidence>
<dbReference type="OrthoDB" id="9785953at2"/>
<sequence length="363" mass="41024">MNIKDFLNNLEKNKITRFFGVPDTLLYPLTSEVPKENLFIVPNEGNAVAMGFGFSISTGKLPVIFLQNSGIGNILDPLQSLVAPEVYNHPMLYIISWRGRPGTNDAPQHIRSGKDTEENLKLCKFDIYKRDYFESNTFDPIEEIIKKIRKDCRSAAILVDDLFFTEKSSPLMKNKDYSCILNKVSKYCDDEENIIITSTGMISREFSIYTTDEKKYTHLPMVGSLGETLSLASGIALGNKILRNRKKVIVIDGDGSLLMHLGALAIPDYYDLSLTYILLNNHRNLTVGGEHTLAKSMNFKKIAQYSGFGNTETYSIKEFLNLKKICESNSLKFIEIICSEESEDSILPRMTYGFENIKNKIAN</sequence>
<comment type="caution">
    <text evidence="6">The sequence shown here is derived from an EMBL/GenBank/DDBJ whole genome shotgun (WGS) entry which is preliminary data.</text>
</comment>
<evidence type="ECO:0000313" key="6">
    <source>
        <dbReference type="EMBL" id="GAX46878.1"/>
    </source>
</evidence>
<dbReference type="PANTHER" id="PTHR42818:SF1">
    <property type="entry name" value="SULFOPYRUVATE DECARBOXYLASE"/>
    <property type="match status" value="1"/>
</dbReference>
<dbReference type="EMBL" id="BEDT01000001">
    <property type="protein sequence ID" value="GAX46878.1"/>
    <property type="molecule type" value="Genomic_DNA"/>
</dbReference>
<keyword evidence="3" id="KW-0456">Lyase</keyword>
<organism evidence="6 7">
    <name type="scientific">Pseudolactococcus reticulitermitis</name>
    <dbReference type="NCBI Taxonomy" id="2025039"/>
    <lineage>
        <taxon>Bacteria</taxon>
        <taxon>Bacillati</taxon>
        <taxon>Bacillota</taxon>
        <taxon>Bacilli</taxon>
        <taxon>Lactobacillales</taxon>
        <taxon>Streptococcaceae</taxon>
        <taxon>Pseudolactococcus</taxon>
    </lineage>
</organism>
<proteinExistence type="predicted"/>
<evidence type="ECO:0000256" key="3">
    <source>
        <dbReference type="ARBA" id="ARBA00023239"/>
    </source>
</evidence>
<dbReference type="InterPro" id="IPR012001">
    <property type="entry name" value="Thiamin_PyroP_enz_TPP-bd_dom"/>
</dbReference>
<dbReference type="Proteomes" id="UP000218689">
    <property type="component" value="Unassembled WGS sequence"/>
</dbReference>
<feature type="domain" description="Thiamine pyrophosphate enzyme N-terminal TPP-binding" evidence="5">
    <location>
        <begin position="8"/>
        <end position="104"/>
    </location>
</feature>
<keyword evidence="7" id="KW-1185">Reference proteome</keyword>